<dbReference type="Gene3D" id="1.20.1070.10">
    <property type="entry name" value="Rhodopsin 7-helix transmembrane proteins"/>
    <property type="match status" value="1"/>
</dbReference>
<dbReference type="InterPro" id="IPR000276">
    <property type="entry name" value="GPCR_Rhodpsn"/>
</dbReference>
<reference evidence="7 8" key="1">
    <citation type="submission" date="2020-08" db="EMBL/GenBank/DDBJ databases">
        <authorList>
            <person name="Koutsovoulos G."/>
            <person name="Danchin GJ E."/>
        </authorList>
    </citation>
    <scope>NUCLEOTIDE SEQUENCE [LARGE SCALE GENOMIC DNA]</scope>
</reference>
<dbReference type="GO" id="GO:0004930">
    <property type="term" value="F:G protein-coupled receptor activity"/>
    <property type="evidence" value="ECO:0007669"/>
    <property type="project" value="InterPro"/>
</dbReference>
<dbReference type="OrthoDB" id="5889550at2759"/>
<dbReference type="AlphaFoldDB" id="A0A6V7TRA1"/>
<comment type="subcellular location">
    <subcellularLocation>
        <location evidence="1">Membrane</location>
    </subcellularLocation>
</comment>
<dbReference type="Pfam" id="PF00001">
    <property type="entry name" value="7tm_1"/>
    <property type="match status" value="1"/>
</dbReference>
<dbReference type="EMBL" id="CAJEWN010000011">
    <property type="protein sequence ID" value="CAD2131972.1"/>
    <property type="molecule type" value="Genomic_DNA"/>
</dbReference>
<dbReference type="InterPro" id="IPR052954">
    <property type="entry name" value="GPCR-Ligand_Int"/>
</dbReference>
<keyword evidence="3 5" id="KW-1133">Transmembrane helix</keyword>
<sequence>MFMHAHRYFAICFPFKTGRVLTLGKTKIFLLLIILAAATFNIYSSFFYRARRCYSSYFQSEFVELYNINNSYRNAMIYMYSYLAFVFFTPIAALFFFNIMIILEVRKSRKVHAEMKPDNSVKYQSMAKEISISTMLIAVVCGFLICNTLFFVTYVLGFILPPDTVLWTVPWQHVLVMANQLINACIFYLFIDHYRRTVAKLLWPCRYVSKYSVGPTSVTEETNLQSYETSKKNPTNANQSF</sequence>
<evidence type="ECO:0000256" key="2">
    <source>
        <dbReference type="ARBA" id="ARBA00022692"/>
    </source>
</evidence>
<proteinExistence type="predicted"/>
<dbReference type="SUPFAM" id="SSF81321">
    <property type="entry name" value="Family A G protein-coupled receptor-like"/>
    <property type="match status" value="1"/>
</dbReference>
<dbReference type="PROSITE" id="PS50262">
    <property type="entry name" value="G_PROTEIN_RECEP_F1_2"/>
    <property type="match status" value="1"/>
</dbReference>
<evidence type="ECO:0000313" key="7">
    <source>
        <dbReference type="EMBL" id="CAD2131972.1"/>
    </source>
</evidence>
<comment type="caution">
    <text evidence="7">The sequence shown here is derived from an EMBL/GenBank/DDBJ whole genome shotgun (WGS) entry which is preliminary data.</text>
</comment>
<feature type="domain" description="G-protein coupled receptors family 1 profile" evidence="6">
    <location>
        <begin position="1"/>
        <end position="187"/>
    </location>
</feature>
<accession>A0A6V7TRA1</accession>
<evidence type="ECO:0000256" key="1">
    <source>
        <dbReference type="ARBA" id="ARBA00004370"/>
    </source>
</evidence>
<evidence type="ECO:0000256" key="5">
    <source>
        <dbReference type="SAM" id="Phobius"/>
    </source>
</evidence>
<organism evidence="7 8">
    <name type="scientific">Meloidogyne enterolobii</name>
    <name type="common">Root-knot nematode worm</name>
    <name type="synonym">Meloidogyne mayaguensis</name>
    <dbReference type="NCBI Taxonomy" id="390850"/>
    <lineage>
        <taxon>Eukaryota</taxon>
        <taxon>Metazoa</taxon>
        <taxon>Ecdysozoa</taxon>
        <taxon>Nematoda</taxon>
        <taxon>Chromadorea</taxon>
        <taxon>Rhabditida</taxon>
        <taxon>Tylenchina</taxon>
        <taxon>Tylenchomorpha</taxon>
        <taxon>Tylenchoidea</taxon>
        <taxon>Meloidogynidae</taxon>
        <taxon>Meloidogyninae</taxon>
        <taxon>Meloidogyne</taxon>
    </lineage>
</organism>
<evidence type="ECO:0000256" key="3">
    <source>
        <dbReference type="ARBA" id="ARBA00022989"/>
    </source>
</evidence>
<dbReference type="Proteomes" id="UP000580250">
    <property type="component" value="Unassembled WGS sequence"/>
</dbReference>
<protein>
    <recommendedName>
        <fullName evidence="6">G-protein coupled receptors family 1 profile domain-containing protein</fullName>
    </recommendedName>
</protein>
<feature type="transmembrane region" description="Helical" evidence="5">
    <location>
        <begin position="79"/>
        <end position="103"/>
    </location>
</feature>
<gene>
    <name evidence="7" type="ORF">MENT_LOCUS3496</name>
</gene>
<keyword evidence="2 5" id="KW-0812">Transmembrane</keyword>
<evidence type="ECO:0000259" key="6">
    <source>
        <dbReference type="PROSITE" id="PS50262"/>
    </source>
</evidence>
<keyword evidence="4 5" id="KW-0472">Membrane</keyword>
<feature type="transmembrane region" description="Helical" evidence="5">
    <location>
        <begin position="171"/>
        <end position="191"/>
    </location>
</feature>
<dbReference type="PANTHER" id="PTHR46641:SF2">
    <property type="entry name" value="FMRFAMIDE RECEPTOR"/>
    <property type="match status" value="1"/>
</dbReference>
<dbReference type="PANTHER" id="PTHR46641">
    <property type="entry name" value="FMRFAMIDE RECEPTOR-RELATED"/>
    <property type="match status" value="1"/>
</dbReference>
<evidence type="ECO:0000313" key="8">
    <source>
        <dbReference type="Proteomes" id="UP000580250"/>
    </source>
</evidence>
<feature type="transmembrane region" description="Helical" evidence="5">
    <location>
        <begin position="135"/>
        <end position="159"/>
    </location>
</feature>
<feature type="transmembrane region" description="Helical" evidence="5">
    <location>
        <begin position="28"/>
        <end position="48"/>
    </location>
</feature>
<evidence type="ECO:0000256" key="4">
    <source>
        <dbReference type="ARBA" id="ARBA00023136"/>
    </source>
</evidence>
<dbReference type="GO" id="GO:0016020">
    <property type="term" value="C:membrane"/>
    <property type="evidence" value="ECO:0007669"/>
    <property type="project" value="UniProtKB-SubCell"/>
</dbReference>
<name>A0A6V7TRA1_MELEN</name>
<dbReference type="InterPro" id="IPR017452">
    <property type="entry name" value="GPCR_Rhodpsn_7TM"/>
</dbReference>